<feature type="transmembrane region" description="Helical" evidence="2">
    <location>
        <begin position="201"/>
        <end position="223"/>
    </location>
</feature>
<reference evidence="4 5" key="1">
    <citation type="journal article" date="2016" name="Mol. Biol. Evol.">
        <title>Comparative Genomics of Early-Diverging Mushroom-Forming Fungi Provides Insights into the Origins of Lignocellulose Decay Capabilities.</title>
        <authorList>
            <person name="Nagy L.G."/>
            <person name="Riley R."/>
            <person name="Tritt A."/>
            <person name="Adam C."/>
            <person name="Daum C."/>
            <person name="Floudas D."/>
            <person name="Sun H."/>
            <person name="Yadav J.S."/>
            <person name="Pangilinan J."/>
            <person name="Larsson K.H."/>
            <person name="Matsuura K."/>
            <person name="Barry K."/>
            <person name="Labutti K."/>
            <person name="Kuo R."/>
            <person name="Ohm R.A."/>
            <person name="Bhattacharya S.S."/>
            <person name="Shirouzu T."/>
            <person name="Yoshinaga Y."/>
            <person name="Martin F.M."/>
            <person name="Grigoriev I.V."/>
            <person name="Hibbett D.S."/>
        </authorList>
    </citation>
    <scope>NUCLEOTIDE SEQUENCE [LARGE SCALE GENOMIC DNA]</scope>
    <source>
        <strain evidence="4 5">HHB12029</strain>
    </source>
</reference>
<feature type="compositionally biased region" description="Basic and acidic residues" evidence="1">
    <location>
        <begin position="286"/>
        <end position="309"/>
    </location>
</feature>
<evidence type="ECO:0000313" key="5">
    <source>
        <dbReference type="Proteomes" id="UP000077266"/>
    </source>
</evidence>
<dbReference type="InterPro" id="IPR045339">
    <property type="entry name" value="DUF6534"/>
</dbReference>
<dbReference type="PANTHER" id="PTHR40465:SF1">
    <property type="entry name" value="DUF6534 DOMAIN-CONTAINING PROTEIN"/>
    <property type="match status" value="1"/>
</dbReference>
<dbReference type="Pfam" id="PF20152">
    <property type="entry name" value="DUF6534"/>
    <property type="match status" value="1"/>
</dbReference>
<evidence type="ECO:0000256" key="2">
    <source>
        <dbReference type="SAM" id="Phobius"/>
    </source>
</evidence>
<evidence type="ECO:0000313" key="4">
    <source>
        <dbReference type="EMBL" id="KZV85680.1"/>
    </source>
</evidence>
<keyword evidence="5" id="KW-1185">Reference proteome</keyword>
<protein>
    <recommendedName>
        <fullName evidence="3">DUF6534 domain-containing protein</fullName>
    </recommendedName>
</protein>
<evidence type="ECO:0000256" key="1">
    <source>
        <dbReference type="SAM" id="MobiDB-lite"/>
    </source>
</evidence>
<dbReference type="STRING" id="1314781.A0A165DYQ4"/>
<accession>A0A165DYQ4</accession>
<dbReference type="AlphaFoldDB" id="A0A165DYQ4"/>
<feature type="transmembrane region" description="Helical" evidence="2">
    <location>
        <begin position="121"/>
        <end position="140"/>
    </location>
</feature>
<proteinExistence type="predicted"/>
<feature type="transmembrane region" description="Helical" evidence="2">
    <location>
        <begin position="160"/>
        <end position="185"/>
    </location>
</feature>
<feature type="region of interest" description="Disordered" evidence="1">
    <location>
        <begin position="281"/>
        <end position="309"/>
    </location>
</feature>
<dbReference type="PANTHER" id="PTHR40465">
    <property type="entry name" value="CHROMOSOME 1, WHOLE GENOME SHOTGUN SEQUENCE"/>
    <property type="match status" value="1"/>
</dbReference>
<evidence type="ECO:0000259" key="3">
    <source>
        <dbReference type="Pfam" id="PF20152"/>
    </source>
</evidence>
<dbReference type="InParanoid" id="A0A165DYQ4"/>
<keyword evidence="2" id="KW-0472">Membrane</keyword>
<dbReference type="OrthoDB" id="3263055at2759"/>
<dbReference type="EMBL" id="KV426180">
    <property type="protein sequence ID" value="KZV85680.1"/>
    <property type="molecule type" value="Genomic_DNA"/>
</dbReference>
<sequence>MEPLERRDITLTYGMIELGMALAMFLTGIATLQIWNYLSTYYQDSKLLISTVISVYVMDSVHTAFLLHASFHYLVQSFGDYEALNAVSWSIEACVIMNGFIAFAVQTFYCLRVHRLLKSNTIALLCWLLVVARFVLNFIESGTLVRSGQWKVTETVALKWQLPATLVVGAVSDIAIAASICIGLLRYRSGFSSTNRLVDKLIAYTVGSGLLTAIMAILETILYLSMDNLVFFVPFSAVAKLFNNSLLASLNEREQNRNLLSMRGARTSRAEIQVTIELHRSTGGHGEPDLELAPRVDGLRSLDDEMSKA</sequence>
<dbReference type="Proteomes" id="UP000077266">
    <property type="component" value="Unassembled WGS sequence"/>
</dbReference>
<feature type="transmembrane region" description="Helical" evidence="2">
    <location>
        <begin position="87"/>
        <end position="109"/>
    </location>
</feature>
<gene>
    <name evidence="4" type="ORF">EXIGLDRAFT_753194</name>
</gene>
<feature type="domain" description="DUF6534" evidence="3">
    <location>
        <begin position="170"/>
        <end position="254"/>
    </location>
</feature>
<organism evidence="4 5">
    <name type="scientific">Exidia glandulosa HHB12029</name>
    <dbReference type="NCBI Taxonomy" id="1314781"/>
    <lineage>
        <taxon>Eukaryota</taxon>
        <taxon>Fungi</taxon>
        <taxon>Dikarya</taxon>
        <taxon>Basidiomycota</taxon>
        <taxon>Agaricomycotina</taxon>
        <taxon>Agaricomycetes</taxon>
        <taxon>Auriculariales</taxon>
        <taxon>Exidiaceae</taxon>
        <taxon>Exidia</taxon>
    </lineage>
</organism>
<feature type="transmembrane region" description="Helical" evidence="2">
    <location>
        <begin position="12"/>
        <end position="35"/>
    </location>
</feature>
<name>A0A165DYQ4_EXIGL</name>
<keyword evidence="2" id="KW-0812">Transmembrane</keyword>
<keyword evidence="2" id="KW-1133">Transmembrane helix</keyword>
<feature type="transmembrane region" description="Helical" evidence="2">
    <location>
        <begin position="47"/>
        <end position="67"/>
    </location>
</feature>